<evidence type="ECO:0000313" key="1">
    <source>
        <dbReference type="EMBL" id="GBM92962.1"/>
    </source>
</evidence>
<keyword evidence="2" id="KW-1185">Reference proteome</keyword>
<proteinExistence type="predicted"/>
<gene>
    <name evidence="1" type="ORF">AVEN_223650_1</name>
</gene>
<name>A0A4Y2JUC0_ARAVE</name>
<sequence length="120" mass="13445">MKLQCTIVLYSTKLLPRRGHVMTLQCDHPSCGPHIASCKQHSPCPFFPDLTPCDFFLLGYLKSKVYLGGVPTLTILKDTILRTVLSTAGDRLHSAIENVMYRMQCVVREKGSHTERGLVL</sequence>
<dbReference type="InterPro" id="IPR036397">
    <property type="entry name" value="RNaseH_sf"/>
</dbReference>
<dbReference type="PANTHER" id="PTHR47326:SF1">
    <property type="entry name" value="HTH PSQ-TYPE DOMAIN-CONTAINING PROTEIN"/>
    <property type="match status" value="1"/>
</dbReference>
<dbReference type="EMBL" id="BGPR01003834">
    <property type="protein sequence ID" value="GBM92962.1"/>
    <property type="molecule type" value="Genomic_DNA"/>
</dbReference>
<dbReference type="Gene3D" id="3.30.420.10">
    <property type="entry name" value="Ribonuclease H-like superfamily/Ribonuclease H"/>
    <property type="match status" value="1"/>
</dbReference>
<dbReference type="PANTHER" id="PTHR47326">
    <property type="entry name" value="TRANSPOSABLE ELEMENT TC3 TRANSPOSASE-LIKE PROTEIN"/>
    <property type="match status" value="1"/>
</dbReference>
<protein>
    <submittedName>
        <fullName evidence="1">Uncharacterized protein</fullName>
    </submittedName>
</protein>
<reference evidence="1 2" key="1">
    <citation type="journal article" date="2019" name="Sci. Rep.">
        <title>Orb-weaving spider Araneus ventricosus genome elucidates the spidroin gene catalogue.</title>
        <authorList>
            <person name="Kono N."/>
            <person name="Nakamura H."/>
            <person name="Ohtoshi R."/>
            <person name="Moran D.A.P."/>
            <person name="Shinohara A."/>
            <person name="Yoshida Y."/>
            <person name="Fujiwara M."/>
            <person name="Mori M."/>
            <person name="Tomita M."/>
            <person name="Arakawa K."/>
        </authorList>
    </citation>
    <scope>NUCLEOTIDE SEQUENCE [LARGE SCALE GENOMIC DNA]</scope>
</reference>
<comment type="caution">
    <text evidence="1">The sequence shown here is derived from an EMBL/GenBank/DDBJ whole genome shotgun (WGS) entry which is preliminary data.</text>
</comment>
<accession>A0A4Y2JUC0</accession>
<dbReference type="Proteomes" id="UP000499080">
    <property type="component" value="Unassembled WGS sequence"/>
</dbReference>
<evidence type="ECO:0000313" key="2">
    <source>
        <dbReference type="Proteomes" id="UP000499080"/>
    </source>
</evidence>
<dbReference type="AlphaFoldDB" id="A0A4Y2JUC0"/>
<dbReference type="GO" id="GO:0003676">
    <property type="term" value="F:nucleic acid binding"/>
    <property type="evidence" value="ECO:0007669"/>
    <property type="project" value="InterPro"/>
</dbReference>
<organism evidence="1 2">
    <name type="scientific">Araneus ventricosus</name>
    <name type="common">Orbweaver spider</name>
    <name type="synonym">Epeira ventricosa</name>
    <dbReference type="NCBI Taxonomy" id="182803"/>
    <lineage>
        <taxon>Eukaryota</taxon>
        <taxon>Metazoa</taxon>
        <taxon>Ecdysozoa</taxon>
        <taxon>Arthropoda</taxon>
        <taxon>Chelicerata</taxon>
        <taxon>Arachnida</taxon>
        <taxon>Araneae</taxon>
        <taxon>Araneomorphae</taxon>
        <taxon>Entelegynae</taxon>
        <taxon>Araneoidea</taxon>
        <taxon>Araneidae</taxon>
        <taxon>Araneus</taxon>
    </lineage>
</organism>